<keyword evidence="7" id="KW-0067">ATP-binding</keyword>
<accession>A0A2N4U3I6</accession>
<organism evidence="11 12">
    <name type="scientific">Pollutimonas subterranea</name>
    <dbReference type="NCBI Taxonomy" id="2045210"/>
    <lineage>
        <taxon>Bacteria</taxon>
        <taxon>Pseudomonadati</taxon>
        <taxon>Pseudomonadota</taxon>
        <taxon>Betaproteobacteria</taxon>
        <taxon>Burkholderiales</taxon>
        <taxon>Alcaligenaceae</taxon>
        <taxon>Pollutimonas</taxon>
    </lineage>
</organism>
<dbReference type="SUPFAM" id="SSF81301">
    <property type="entry name" value="Nucleotidyltransferase"/>
    <property type="match status" value="1"/>
</dbReference>
<keyword evidence="2" id="KW-1277">Toxin-antitoxin system</keyword>
<sequence>MRPSLALASHREAIRDIVQSHRAPNARVFGSTALGNDTESSDLDLLIDPAPGMTLFDIGAIRHELLELLGVPVDVVTPKALPEKFRASVLANAIPI</sequence>
<dbReference type="EMBL" id="PDNW01000009">
    <property type="protein sequence ID" value="PLC49569.1"/>
    <property type="molecule type" value="Genomic_DNA"/>
</dbReference>
<protein>
    <submittedName>
        <fullName evidence="11">Nucleotidyltransferase</fullName>
    </submittedName>
</protein>
<dbReference type="GO" id="GO:0046872">
    <property type="term" value="F:metal ion binding"/>
    <property type="evidence" value="ECO:0007669"/>
    <property type="project" value="UniProtKB-KW"/>
</dbReference>
<gene>
    <name evidence="11" type="ORF">CR159_11550</name>
</gene>
<dbReference type="InterPro" id="IPR052038">
    <property type="entry name" value="Type-VII_TA_antitoxin"/>
</dbReference>
<evidence type="ECO:0000256" key="6">
    <source>
        <dbReference type="ARBA" id="ARBA00022741"/>
    </source>
</evidence>
<evidence type="ECO:0000256" key="1">
    <source>
        <dbReference type="ARBA" id="ARBA00001946"/>
    </source>
</evidence>
<dbReference type="AlphaFoldDB" id="A0A2N4U3I6"/>
<evidence type="ECO:0000313" key="11">
    <source>
        <dbReference type="EMBL" id="PLC49569.1"/>
    </source>
</evidence>
<keyword evidence="8" id="KW-0460">Magnesium</keyword>
<dbReference type="GO" id="GO:0016779">
    <property type="term" value="F:nucleotidyltransferase activity"/>
    <property type="evidence" value="ECO:0007669"/>
    <property type="project" value="UniProtKB-KW"/>
</dbReference>
<dbReference type="OrthoDB" id="561385at2"/>
<dbReference type="PANTHER" id="PTHR33571:SF12">
    <property type="entry name" value="BSL3053 PROTEIN"/>
    <property type="match status" value="1"/>
</dbReference>
<evidence type="ECO:0000256" key="8">
    <source>
        <dbReference type="ARBA" id="ARBA00022842"/>
    </source>
</evidence>
<comment type="similarity">
    <text evidence="9">Belongs to the MntA antitoxin family.</text>
</comment>
<keyword evidence="5" id="KW-0479">Metal-binding</keyword>
<evidence type="ECO:0000256" key="9">
    <source>
        <dbReference type="ARBA" id="ARBA00038276"/>
    </source>
</evidence>
<keyword evidence="6" id="KW-0547">Nucleotide-binding</keyword>
<dbReference type="GO" id="GO:0005524">
    <property type="term" value="F:ATP binding"/>
    <property type="evidence" value="ECO:0007669"/>
    <property type="project" value="UniProtKB-KW"/>
</dbReference>
<comment type="cofactor">
    <cofactor evidence="1">
        <name>Mg(2+)</name>
        <dbReference type="ChEBI" id="CHEBI:18420"/>
    </cofactor>
</comment>
<dbReference type="Gene3D" id="3.30.460.10">
    <property type="entry name" value="Beta Polymerase, domain 2"/>
    <property type="match status" value="1"/>
</dbReference>
<dbReference type="InterPro" id="IPR002934">
    <property type="entry name" value="Polymerase_NTP_transf_dom"/>
</dbReference>
<comment type="caution">
    <text evidence="11">The sequence shown here is derived from an EMBL/GenBank/DDBJ whole genome shotgun (WGS) entry which is preliminary data.</text>
</comment>
<keyword evidence="3 11" id="KW-0808">Transferase</keyword>
<keyword evidence="4" id="KW-0548">Nucleotidyltransferase</keyword>
<evidence type="ECO:0000313" key="12">
    <source>
        <dbReference type="Proteomes" id="UP000234190"/>
    </source>
</evidence>
<feature type="domain" description="Polymerase nucleotidyl transferase" evidence="10">
    <location>
        <begin position="15"/>
        <end position="90"/>
    </location>
</feature>
<dbReference type="InterPro" id="IPR043519">
    <property type="entry name" value="NT_sf"/>
</dbReference>
<dbReference type="Proteomes" id="UP000234190">
    <property type="component" value="Unassembled WGS sequence"/>
</dbReference>
<keyword evidence="12" id="KW-1185">Reference proteome</keyword>
<reference evidence="11 12" key="1">
    <citation type="submission" date="2017-10" db="EMBL/GenBank/DDBJ databases">
        <title>Two draft genome sequences of Pusillimonas sp. strains isolated from a nitrate- and radionuclide-contaminated groundwater in Russia.</title>
        <authorList>
            <person name="Grouzdev D.S."/>
            <person name="Tourova T.P."/>
            <person name="Goeva M.A."/>
            <person name="Babich T.L."/>
            <person name="Sokolova D.S."/>
            <person name="Abdullin R."/>
            <person name="Poltaraus A.B."/>
            <person name="Toshchakov S.V."/>
            <person name="Nazina T.N."/>
        </authorList>
    </citation>
    <scope>NUCLEOTIDE SEQUENCE [LARGE SCALE GENOMIC DNA]</scope>
    <source>
        <strain evidence="11 12">JR1/69-3-13</strain>
    </source>
</reference>
<evidence type="ECO:0000256" key="3">
    <source>
        <dbReference type="ARBA" id="ARBA00022679"/>
    </source>
</evidence>
<name>A0A2N4U3I6_9BURK</name>
<dbReference type="RefSeq" id="WP_102074118.1">
    <property type="nucleotide sequence ID" value="NZ_PDNW01000009.1"/>
</dbReference>
<dbReference type="PANTHER" id="PTHR33571">
    <property type="entry name" value="SSL8005 PROTEIN"/>
    <property type="match status" value="1"/>
</dbReference>
<evidence type="ECO:0000256" key="4">
    <source>
        <dbReference type="ARBA" id="ARBA00022695"/>
    </source>
</evidence>
<evidence type="ECO:0000256" key="7">
    <source>
        <dbReference type="ARBA" id="ARBA00022840"/>
    </source>
</evidence>
<dbReference type="Pfam" id="PF01909">
    <property type="entry name" value="NTP_transf_2"/>
    <property type="match status" value="1"/>
</dbReference>
<evidence type="ECO:0000256" key="5">
    <source>
        <dbReference type="ARBA" id="ARBA00022723"/>
    </source>
</evidence>
<dbReference type="CDD" id="cd05403">
    <property type="entry name" value="NT_KNTase_like"/>
    <property type="match status" value="1"/>
</dbReference>
<evidence type="ECO:0000256" key="2">
    <source>
        <dbReference type="ARBA" id="ARBA00022649"/>
    </source>
</evidence>
<evidence type="ECO:0000259" key="10">
    <source>
        <dbReference type="Pfam" id="PF01909"/>
    </source>
</evidence>
<proteinExistence type="inferred from homology"/>